<dbReference type="InterPro" id="IPR011990">
    <property type="entry name" value="TPR-like_helical_dom_sf"/>
</dbReference>
<feature type="repeat" description="TPR" evidence="3">
    <location>
        <begin position="270"/>
        <end position="303"/>
    </location>
</feature>
<evidence type="ECO:0000256" key="3">
    <source>
        <dbReference type="PROSITE-ProRule" id="PRU00339"/>
    </source>
</evidence>
<dbReference type="AlphaFoldDB" id="A0AAW5B2E0"/>
<evidence type="ECO:0000256" key="4">
    <source>
        <dbReference type="SAM" id="Coils"/>
    </source>
</evidence>
<dbReference type="InterPro" id="IPR051685">
    <property type="entry name" value="Ycf3/AcsC/BcsC/TPR_MFPF"/>
</dbReference>
<evidence type="ECO:0000256" key="2">
    <source>
        <dbReference type="ARBA" id="ARBA00022803"/>
    </source>
</evidence>
<evidence type="ECO:0000256" key="1">
    <source>
        <dbReference type="ARBA" id="ARBA00022737"/>
    </source>
</evidence>
<feature type="coiled-coil region" evidence="4">
    <location>
        <begin position="344"/>
        <end position="371"/>
    </location>
</feature>
<protein>
    <submittedName>
        <fullName evidence="5">Tetratricopeptide repeat protein</fullName>
    </submittedName>
</protein>
<keyword evidence="1" id="KW-0677">Repeat</keyword>
<accession>A0AAW5B2E0</accession>
<reference evidence="5 6" key="1">
    <citation type="journal article" date="2022" name="Evol. Bioinform. Online">
        <title>Draft Genome Sequence of Oceanobacillus jordanicus Strain GSFE11, a Halotolerant Plant Growth-Promoting Bacterial Endophyte Isolated From the Jordan Valley.</title>
        <authorList>
            <person name="Alhindi T."/>
            <person name="Albdaiwi R."/>
        </authorList>
    </citation>
    <scope>NUCLEOTIDE SEQUENCE [LARGE SCALE GENOMIC DNA]</scope>
    <source>
        <strain evidence="5 6">GSFE11</strain>
    </source>
</reference>
<dbReference type="PANTHER" id="PTHR44943">
    <property type="entry name" value="CELLULOSE SYNTHASE OPERON PROTEIN C"/>
    <property type="match status" value="1"/>
</dbReference>
<keyword evidence="6" id="KW-1185">Reference proteome</keyword>
<dbReference type="Proteomes" id="UP001199631">
    <property type="component" value="Unassembled WGS sequence"/>
</dbReference>
<dbReference type="RefSeq" id="WP_238018986.1">
    <property type="nucleotide sequence ID" value="NZ_JAIFZM010000004.1"/>
</dbReference>
<comment type="caution">
    <text evidence="5">The sequence shown here is derived from an EMBL/GenBank/DDBJ whole genome shotgun (WGS) entry which is preliminary data.</text>
</comment>
<organism evidence="5 6">
    <name type="scientific">Oceanobacillus jordanicus</name>
    <dbReference type="NCBI Taxonomy" id="2867266"/>
    <lineage>
        <taxon>Bacteria</taxon>
        <taxon>Bacillati</taxon>
        <taxon>Bacillota</taxon>
        <taxon>Bacilli</taxon>
        <taxon>Bacillales</taxon>
        <taxon>Bacillaceae</taxon>
        <taxon>Oceanobacillus</taxon>
    </lineage>
</organism>
<name>A0AAW5B2E0_9BACI</name>
<dbReference type="PANTHER" id="PTHR44943:SF8">
    <property type="entry name" value="TPR REPEAT-CONTAINING PROTEIN MJ0263"/>
    <property type="match status" value="1"/>
</dbReference>
<gene>
    <name evidence="5" type="ORF">K3T81_06810</name>
</gene>
<proteinExistence type="predicted"/>
<dbReference type="Pfam" id="PF13429">
    <property type="entry name" value="TPR_15"/>
    <property type="match status" value="1"/>
</dbReference>
<dbReference type="SMART" id="SM00028">
    <property type="entry name" value="TPR"/>
    <property type="match status" value="7"/>
</dbReference>
<dbReference type="EMBL" id="JAIFZM010000004">
    <property type="protein sequence ID" value="MCG3418853.1"/>
    <property type="molecule type" value="Genomic_DNA"/>
</dbReference>
<dbReference type="PROSITE" id="PS50005">
    <property type="entry name" value="TPR"/>
    <property type="match status" value="1"/>
</dbReference>
<dbReference type="Pfam" id="PF25058">
    <property type="entry name" value="ARM_TT21"/>
    <property type="match status" value="1"/>
</dbReference>
<evidence type="ECO:0000313" key="6">
    <source>
        <dbReference type="Proteomes" id="UP001199631"/>
    </source>
</evidence>
<dbReference type="InterPro" id="IPR019734">
    <property type="entry name" value="TPR_rpt"/>
</dbReference>
<keyword evidence="4" id="KW-0175">Coiled coil</keyword>
<dbReference type="Gene3D" id="1.25.40.10">
    <property type="entry name" value="Tetratricopeptide repeat domain"/>
    <property type="match status" value="2"/>
</dbReference>
<keyword evidence="2 3" id="KW-0802">TPR repeat</keyword>
<sequence length="422" mass="48479">METIMEAVHLMEAKQTEKAIQLLEGYLPTADPEEKYTIAELYMQWGFLQEASEILDELLQLYPEESELKITLADIYIELEKDEYAIELLNEVKEDDEAYVQVLIQLADLYQAQGLFEVAEQKLLNAKQVAPNEPIIDFALAELLFSIGEYRGATTYYDKVASMDIKELANVSIDDRRAESLAASGEYEKALEIYQGQEMENSDSLFKYGVTANQADRKDIAIKAWERVVETDPYYHTVYQKLAGAYEEEGLEKEAYETAIKGLKNDEFNKELYFMAGQLAHKLDKNDESEKWMREAVAIDPDYKEGVLFLIELLKNNENFKGIIELVGEIKSIGASDPLYEWELARAYNEAELYKDALNHYKEAYNSLNQDSDFMKEYGYFLTEEGRVQEAIPVLESYMAQQPLDDDVEGFLSRLKQANTEA</sequence>
<evidence type="ECO:0000313" key="5">
    <source>
        <dbReference type="EMBL" id="MCG3418853.1"/>
    </source>
</evidence>
<dbReference type="SUPFAM" id="SSF48452">
    <property type="entry name" value="TPR-like"/>
    <property type="match status" value="2"/>
</dbReference>